<keyword evidence="5" id="KW-1185">Reference proteome</keyword>
<comment type="similarity">
    <text evidence="1">Belongs to the iron/ascorbate-dependent oxidoreductase family.</text>
</comment>
<reference evidence="4" key="2">
    <citation type="submission" date="2023-01" db="EMBL/GenBank/DDBJ databases">
        <authorList>
            <person name="Petersen C."/>
        </authorList>
    </citation>
    <scope>NUCLEOTIDE SEQUENCE</scope>
    <source>
        <strain evidence="4">IBT 17514</strain>
    </source>
</reference>
<sequence>MSTILDMQDKMAIVNPKPPLPEYEYPPETQQQLKYADLVTIDLSVFETPGGPKKLAAQLKEAVHRDGFFYVTNFGLTQCKIDEQFSIAKAFFTLPEEERMNYLAPLEDGSYNGYRPLGSVNIAPGLKDSLEFYSIFKCIPETERSQPQVIRDYWAEIENFSRHMHEKVSYKLLRILEIMFELPENQFVDAHRYEDVCDSSIRYMLYHARSKEENEAYRNVHFAAHTDNGSLTYMFKQPVSALQVQRTPDSEWEYLYVPSGTLAVNVANAFNFLTNGFAKSGFHRVIAPPEDQEHLDRLALLYFLRPTEKLQLTTLDSPFLQKEGYGKTTTENDLNISWHDNWRDNVRSRGMRNYNK</sequence>
<feature type="domain" description="Non-haem dioxygenase N-terminal" evidence="3">
    <location>
        <begin position="40"/>
        <end position="144"/>
    </location>
</feature>
<comment type="caution">
    <text evidence="4">The sequence shown here is derived from an EMBL/GenBank/DDBJ whole genome shotgun (WGS) entry which is preliminary data.</text>
</comment>
<evidence type="ECO:0000259" key="2">
    <source>
        <dbReference type="Pfam" id="PF03171"/>
    </source>
</evidence>
<evidence type="ECO:0008006" key="6">
    <source>
        <dbReference type="Google" id="ProtNLM"/>
    </source>
</evidence>
<evidence type="ECO:0000313" key="4">
    <source>
        <dbReference type="EMBL" id="KAJ5726995.1"/>
    </source>
</evidence>
<dbReference type="EMBL" id="JAQJAN010000007">
    <property type="protein sequence ID" value="KAJ5726995.1"/>
    <property type="molecule type" value="Genomic_DNA"/>
</dbReference>
<reference evidence="4" key="1">
    <citation type="journal article" date="2023" name="IMA Fungus">
        <title>Comparative genomic study of the Penicillium genus elucidates a diverse pangenome and 15 lateral gene transfer events.</title>
        <authorList>
            <person name="Petersen C."/>
            <person name="Sorensen T."/>
            <person name="Nielsen M.R."/>
            <person name="Sondergaard T.E."/>
            <person name="Sorensen J.L."/>
            <person name="Fitzpatrick D.A."/>
            <person name="Frisvad J.C."/>
            <person name="Nielsen K.L."/>
        </authorList>
    </citation>
    <scope>NUCLEOTIDE SEQUENCE</scope>
    <source>
        <strain evidence="4">IBT 17514</strain>
    </source>
</reference>
<feature type="domain" description="Isopenicillin N synthase-like Fe(2+) 2OG dioxygenase" evidence="2">
    <location>
        <begin position="214"/>
        <end position="306"/>
    </location>
</feature>
<gene>
    <name evidence="4" type="ORF">N7493_006022</name>
</gene>
<dbReference type="Gene3D" id="2.60.120.330">
    <property type="entry name" value="B-lactam Antibiotic, Isopenicillin N Synthase, Chain"/>
    <property type="match status" value="1"/>
</dbReference>
<dbReference type="Pfam" id="PF14226">
    <property type="entry name" value="DIOX_N"/>
    <property type="match status" value="1"/>
</dbReference>
<accession>A0AAD6HLX1</accession>
<dbReference type="PANTHER" id="PTHR47990">
    <property type="entry name" value="2-OXOGLUTARATE (2OG) AND FE(II)-DEPENDENT OXYGENASE SUPERFAMILY PROTEIN-RELATED"/>
    <property type="match status" value="1"/>
</dbReference>
<dbReference type="InterPro" id="IPR044861">
    <property type="entry name" value="IPNS-like_FE2OG_OXY"/>
</dbReference>
<name>A0AAD6HLX1_9EURO</name>
<protein>
    <recommendedName>
        <fullName evidence="6">Fe2OG dioxygenase domain-containing protein</fullName>
    </recommendedName>
</protein>
<evidence type="ECO:0000256" key="1">
    <source>
        <dbReference type="ARBA" id="ARBA00008056"/>
    </source>
</evidence>
<dbReference type="AlphaFoldDB" id="A0AAD6HLX1"/>
<evidence type="ECO:0000313" key="5">
    <source>
        <dbReference type="Proteomes" id="UP001215712"/>
    </source>
</evidence>
<dbReference type="InterPro" id="IPR026992">
    <property type="entry name" value="DIOX_N"/>
</dbReference>
<dbReference type="Proteomes" id="UP001215712">
    <property type="component" value="Unassembled WGS sequence"/>
</dbReference>
<dbReference type="InterPro" id="IPR027443">
    <property type="entry name" value="IPNS-like_sf"/>
</dbReference>
<proteinExistence type="inferred from homology"/>
<dbReference type="InterPro" id="IPR050231">
    <property type="entry name" value="Iron_ascorbate_oxido_reductase"/>
</dbReference>
<dbReference type="Pfam" id="PF03171">
    <property type="entry name" value="2OG-FeII_Oxy"/>
    <property type="match status" value="1"/>
</dbReference>
<dbReference type="SUPFAM" id="SSF51197">
    <property type="entry name" value="Clavaminate synthase-like"/>
    <property type="match status" value="1"/>
</dbReference>
<organism evidence="4 5">
    <name type="scientific">Penicillium malachiteum</name>
    <dbReference type="NCBI Taxonomy" id="1324776"/>
    <lineage>
        <taxon>Eukaryota</taxon>
        <taxon>Fungi</taxon>
        <taxon>Dikarya</taxon>
        <taxon>Ascomycota</taxon>
        <taxon>Pezizomycotina</taxon>
        <taxon>Eurotiomycetes</taxon>
        <taxon>Eurotiomycetidae</taxon>
        <taxon>Eurotiales</taxon>
        <taxon>Aspergillaceae</taxon>
        <taxon>Penicillium</taxon>
    </lineage>
</organism>
<evidence type="ECO:0000259" key="3">
    <source>
        <dbReference type="Pfam" id="PF14226"/>
    </source>
</evidence>